<evidence type="ECO:0000313" key="2">
    <source>
        <dbReference type="EMBL" id="KAK8851837.1"/>
    </source>
</evidence>
<reference evidence="2 3" key="1">
    <citation type="journal article" date="2024" name="IMA Fungus">
        <title>Apiospora arundinis, a panoply of carbohydrate-active enzymes and secondary metabolites.</title>
        <authorList>
            <person name="Sorensen T."/>
            <person name="Petersen C."/>
            <person name="Muurmann A.T."/>
            <person name="Christiansen J.V."/>
            <person name="Brundto M.L."/>
            <person name="Overgaard C.K."/>
            <person name="Boysen A.T."/>
            <person name="Wollenberg R.D."/>
            <person name="Larsen T.O."/>
            <person name="Sorensen J.L."/>
            <person name="Nielsen K.L."/>
            <person name="Sondergaard T.E."/>
        </authorList>
    </citation>
    <scope>NUCLEOTIDE SEQUENCE [LARGE SCALE GENOMIC DNA]</scope>
    <source>
        <strain evidence="2 3">AAU 773</strain>
    </source>
</reference>
<dbReference type="EMBL" id="JAPCWZ010000009">
    <property type="protein sequence ID" value="KAK8851837.1"/>
    <property type="molecule type" value="Genomic_DNA"/>
</dbReference>
<comment type="caution">
    <text evidence="2">The sequence shown here is derived from an EMBL/GenBank/DDBJ whole genome shotgun (WGS) entry which is preliminary data.</text>
</comment>
<sequence>MPSLSLTKQDAADQEISTDVHYELSEKVGALKKRVLHENGYNSNAVFVFLVTSELSRIPEARDFPDEDCIGNHLPDGGSAKLSMGGADNKPETGNWAIEENTVKDTAQQDSVVAIEDIGTATGSGAIKKNSAAGNSSQLNFITTEVKDIAKSLLQGRKPRNV</sequence>
<dbReference type="Proteomes" id="UP001390339">
    <property type="component" value="Unassembled WGS sequence"/>
</dbReference>
<evidence type="ECO:0000313" key="3">
    <source>
        <dbReference type="Proteomes" id="UP001390339"/>
    </source>
</evidence>
<name>A0ABR2HS25_9PEZI</name>
<feature type="region of interest" description="Disordered" evidence="1">
    <location>
        <begin position="64"/>
        <end position="93"/>
    </location>
</feature>
<organism evidence="2 3">
    <name type="scientific">Apiospora arundinis</name>
    <dbReference type="NCBI Taxonomy" id="335852"/>
    <lineage>
        <taxon>Eukaryota</taxon>
        <taxon>Fungi</taxon>
        <taxon>Dikarya</taxon>
        <taxon>Ascomycota</taxon>
        <taxon>Pezizomycotina</taxon>
        <taxon>Sordariomycetes</taxon>
        <taxon>Xylariomycetidae</taxon>
        <taxon>Amphisphaeriales</taxon>
        <taxon>Apiosporaceae</taxon>
        <taxon>Apiospora</taxon>
    </lineage>
</organism>
<evidence type="ECO:0000256" key="1">
    <source>
        <dbReference type="SAM" id="MobiDB-lite"/>
    </source>
</evidence>
<accession>A0ABR2HS25</accession>
<protein>
    <submittedName>
        <fullName evidence="2">Uncharacterized protein</fullName>
    </submittedName>
</protein>
<proteinExistence type="predicted"/>
<keyword evidence="3" id="KW-1185">Reference proteome</keyword>
<gene>
    <name evidence="2" type="ORF">PGQ11_014316</name>
</gene>